<evidence type="ECO:0000256" key="4">
    <source>
        <dbReference type="ARBA" id="ARBA00023136"/>
    </source>
</evidence>
<dbReference type="PANTHER" id="PTHR10783">
    <property type="entry name" value="XENOTROPIC AND POLYTROPIC RETROVIRUS RECEPTOR 1-RELATED"/>
    <property type="match status" value="1"/>
</dbReference>
<dbReference type="Pfam" id="PF03124">
    <property type="entry name" value="EXS"/>
    <property type="match status" value="1"/>
</dbReference>
<evidence type="ECO:0000256" key="1">
    <source>
        <dbReference type="ARBA" id="ARBA00004141"/>
    </source>
</evidence>
<proteinExistence type="predicted"/>
<feature type="non-terminal residue" evidence="7">
    <location>
        <position position="1"/>
    </location>
</feature>
<keyword evidence="4 5" id="KW-0472">Membrane</keyword>
<reference evidence="8" key="1">
    <citation type="journal article" date="2013" name="PLoS Genet.">
        <title>The genome of Spraguea lophii and the basis of host-microsporidian interactions.</title>
        <authorList>
            <person name="Campbell S.E."/>
            <person name="Williams T.A."/>
            <person name="Yousuf A."/>
            <person name="Soanes D.M."/>
            <person name="Paszkiewicz K.H."/>
            <person name="Williams B.A.P."/>
        </authorList>
    </citation>
    <scope>NUCLEOTIDE SEQUENCE [LARGE SCALE GENOMIC DNA]</scope>
    <source>
        <strain evidence="8">42_110</strain>
    </source>
</reference>
<keyword evidence="2 5" id="KW-0812">Transmembrane</keyword>
<dbReference type="HOGENOM" id="CLU_2114836_0_0_1"/>
<dbReference type="GO" id="GO:0005737">
    <property type="term" value="C:cytoplasm"/>
    <property type="evidence" value="ECO:0007669"/>
    <property type="project" value="TreeGrafter"/>
</dbReference>
<evidence type="ECO:0000256" key="3">
    <source>
        <dbReference type="ARBA" id="ARBA00022989"/>
    </source>
</evidence>
<evidence type="ECO:0000313" key="7">
    <source>
        <dbReference type="EMBL" id="EPR78227.1"/>
    </source>
</evidence>
<dbReference type="VEuPathDB" id="MicrosporidiaDB:SLOPH_2710"/>
<organism evidence="7 8">
    <name type="scientific">Spraguea lophii (strain 42_110)</name>
    <name type="common">Microsporidian parasite</name>
    <dbReference type="NCBI Taxonomy" id="1358809"/>
    <lineage>
        <taxon>Eukaryota</taxon>
        <taxon>Fungi</taxon>
        <taxon>Fungi incertae sedis</taxon>
        <taxon>Microsporidia</taxon>
        <taxon>Spragueidae</taxon>
        <taxon>Spraguea</taxon>
    </lineage>
</organism>
<name>S7W954_SPRLO</name>
<keyword evidence="3 5" id="KW-1133">Transmembrane helix</keyword>
<comment type="subcellular location">
    <subcellularLocation>
        <location evidence="1">Membrane</location>
        <topology evidence="1">Multi-pass membrane protein</topology>
    </subcellularLocation>
</comment>
<gene>
    <name evidence="7" type="ORF">SLOPH_2710</name>
</gene>
<dbReference type="PROSITE" id="PS51380">
    <property type="entry name" value="EXS"/>
    <property type="match status" value="1"/>
</dbReference>
<dbReference type="Proteomes" id="UP000014978">
    <property type="component" value="Unassembled WGS sequence"/>
</dbReference>
<comment type="caution">
    <text evidence="7">The sequence shown here is derived from an EMBL/GenBank/DDBJ whole genome shotgun (WGS) entry which is preliminary data.</text>
</comment>
<evidence type="ECO:0000256" key="2">
    <source>
        <dbReference type="ARBA" id="ARBA00022692"/>
    </source>
</evidence>
<evidence type="ECO:0000256" key="5">
    <source>
        <dbReference type="SAM" id="Phobius"/>
    </source>
</evidence>
<dbReference type="InParanoid" id="S7W954"/>
<evidence type="ECO:0000313" key="8">
    <source>
        <dbReference type="Proteomes" id="UP000014978"/>
    </source>
</evidence>
<dbReference type="EMBL" id="ATCN01000930">
    <property type="protein sequence ID" value="EPR78227.1"/>
    <property type="molecule type" value="Genomic_DNA"/>
</dbReference>
<dbReference type="OrthoDB" id="9970435at2759"/>
<dbReference type="STRING" id="1358809.S7W954"/>
<dbReference type="AlphaFoldDB" id="S7W954"/>
<protein>
    <recommendedName>
        <fullName evidence="6">EXS domain-containing protein</fullName>
    </recommendedName>
</protein>
<sequence length="115" mass="14070">DWQINRKKKLFPLIWYILIGCYEIVVRILWIITYFKIFTRYYLPMVFLCAEIIRRFLWALLRVELEHLNNCDQLEETKTVALELEDLFYAKKKYKQEKMLVSESESVDLQEVVVK</sequence>
<dbReference type="GO" id="GO:0016020">
    <property type="term" value="C:membrane"/>
    <property type="evidence" value="ECO:0007669"/>
    <property type="project" value="UniProtKB-SubCell"/>
</dbReference>
<feature type="domain" description="EXS" evidence="6">
    <location>
        <begin position="1"/>
        <end position="94"/>
    </location>
</feature>
<accession>S7W954</accession>
<evidence type="ECO:0000259" key="6">
    <source>
        <dbReference type="PROSITE" id="PS51380"/>
    </source>
</evidence>
<dbReference type="InterPro" id="IPR004342">
    <property type="entry name" value="EXS_C"/>
</dbReference>
<feature type="transmembrane region" description="Helical" evidence="5">
    <location>
        <begin position="13"/>
        <end position="35"/>
    </location>
</feature>
<keyword evidence="8" id="KW-1185">Reference proteome</keyword>